<dbReference type="OrthoDB" id="8713538at2"/>
<keyword evidence="4" id="KW-0804">Transcription</keyword>
<sequence length="296" mass="31381">MPYRQLTHLLDQRFDALSPELQRAARWVRKHPAELGLQSMRQSAQAANVSPATMTRLAQALGLDGFEAMRRPAMAAFARSVSRAQAPVEPGGADAAASPLARAQRANVASIGERNPAGHLLDAAARILRARHVLFLGLRASFGIAYHLHYTCDWLRPGTQLATDPGGAWADRLAALGADDLLVAVSQAPYTVLTVDAVLHAQASGVPVLALTDSALSPLARAATQTLLFDTASPAFFHSMTGAQALAEALMDAVAQQGGDAVVQRLAARQQQLQAAHVYWDKPVRPSPPAMGRATA</sequence>
<dbReference type="GO" id="GO:0097367">
    <property type="term" value="F:carbohydrate derivative binding"/>
    <property type="evidence" value="ECO:0007669"/>
    <property type="project" value="InterPro"/>
</dbReference>
<dbReference type="InterPro" id="IPR035472">
    <property type="entry name" value="RpiR-like_SIS"/>
</dbReference>
<evidence type="ECO:0000259" key="5">
    <source>
        <dbReference type="PROSITE" id="PS51071"/>
    </source>
</evidence>
<dbReference type="Pfam" id="PF01380">
    <property type="entry name" value="SIS"/>
    <property type="match status" value="1"/>
</dbReference>
<reference evidence="7" key="1">
    <citation type="submission" date="2013-01" db="EMBL/GenBank/DDBJ databases">
        <title>Genome draft of Hydrogenophaga taeniospiralis 2K1.</title>
        <authorList>
            <person name="Gomila M."/>
            <person name="Lalucat J."/>
        </authorList>
    </citation>
    <scope>NUCLEOTIDE SEQUENCE</scope>
    <source>
        <strain evidence="7">CCUG 15921</strain>
    </source>
</reference>
<dbReference type="Gene3D" id="3.40.50.10490">
    <property type="entry name" value="Glucose-6-phosphate isomerase like protein, domain 1"/>
    <property type="match status" value="1"/>
</dbReference>
<dbReference type="Gene3D" id="1.10.10.10">
    <property type="entry name" value="Winged helix-like DNA-binding domain superfamily/Winged helix DNA-binding domain"/>
    <property type="match status" value="1"/>
</dbReference>
<dbReference type="InterPro" id="IPR046348">
    <property type="entry name" value="SIS_dom_sf"/>
</dbReference>
<keyword evidence="2" id="KW-0238">DNA-binding</keyword>
<keyword evidence="1" id="KW-0805">Transcription regulation</keyword>
<dbReference type="InterPro" id="IPR000281">
    <property type="entry name" value="HTH_RpiR"/>
</dbReference>
<comment type="caution">
    <text evidence="7">The sequence shown here is derived from an EMBL/GenBank/DDBJ whole genome shotgun (WGS) entry which is preliminary data.</text>
</comment>
<keyword evidence="8" id="KW-1185">Reference proteome</keyword>
<evidence type="ECO:0000313" key="8">
    <source>
        <dbReference type="Proteomes" id="UP001152876"/>
    </source>
</evidence>
<dbReference type="Pfam" id="PF01418">
    <property type="entry name" value="HTH_6"/>
    <property type="match status" value="1"/>
</dbReference>
<dbReference type="SUPFAM" id="SSF46689">
    <property type="entry name" value="Homeodomain-like"/>
    <property type="match status" value="1"/>
</dbReference>
<dbReference type="InterPro" id="IPR001347">
    <property type="entry name" value="SIS_dom"/>
</dbReference>
<dbReference type="EMBL" id="AOGK01000018">
    <property type="protein sequence ID" value="MDG5977240.1"/>
    <property type="molecule type" value="Genomic_DNA"/>
</dbReference>
<evidence type="ECO:0000256" key="2">
    <source>
        <dbReference type="ARBA" id="ARBA00023125"/>
    </source>
</evidence>
<evidence type="ECO:0000259" key="6">
    <source>
        <dbReference type="PROSITE" id="PS51464"/>
    </source>
</evidence>
<dbReference type="GO" id="GO:0003677">
    <property type="term" value="F:DNA binding"/>
    <property type="evidence" value="ECO:0007669"/>
    <property type="project" value="UniProtKB-KW"/>
</dbReference>
<dbReference type="PANTHER" id="PTHR30514">
    <property type="entry name" value="GLUCOKINASE"/>
    <property type="match status" value="1"/>
</dbReference>
<dbReference type="RefSeq" id="WP_068175627.1">
    <property type="nucleotide sequence ID" value="NZ_AOGK01000018.1"/>
</dbReference>
<dbReference type="GO" id="GO:0003700">
    <property type="term" value="F:DNA-binding transcription factor activity"/>
    <property type="evidence" value="ECO:0007669"/>
    <property type="project" value="InterPro"/>
</dbReference>
<dbReference type="CDD" id="cd05013">
    <property type="entry name" value="SIS_RpiR"/>
    <property type="match status" value="1"/>
</dbReference>
<dbReference type="PROSITE" id="PS51071">
    <property type="entry name" value="HTH_RPIR"/>
    <property type="match status" value="1"/>
</dbReference>
<dbReference type="AlphaFoldDB" id="A0A9X4S9W9"/>
<dbReference type="Proteomes" id="UP001152876">
    <property type="component" value="Unassembled WGS sequence"/>
</dbReference>
<dbReference type="GO" id="GO:0006096">
    <property type="term" value="P:glycolytic process"/>
    <property type="evidence" value="ECO:0007669"/>
    <property type="project" value="UniProtKB-KW"/>
</dbReference>
<evidence type="ECO:0000256" key="3">
    <source>
        <dbReference type="ARBA" id="ARBA00023152"/>
    </source>
</evidence>
<dbReference type="PANTHER" id="PTHR30514:SF18">
    <property type="entry name" value="RPIR-FAMILY TRANSCRIPTIONAL REGULATOR"/>
    <property type="match status" value="1"/>
</dbReference>
<evidence type="ECO:0000256" key="4">
    <source>
        <dbReference type="ARBA" id="ARBA00023163"/>
    </source>
</evidence>
<feature type="domain" description="SIS" evidence="6">
    <location>
        <begin position="123"/>
        <end position="260"/>
    </location>
</feature>
<dbReference type="PROSITE" id="PS51464">
    <property type="entry name" value="SIS"/>
    <property type="match status" value="1"/>
</dbReference>
<dbReference type="SUPFAM" id="SSF53697">
    <property type="entry name" value="SIS domain"/>
    <property type="match status" value="1"/>
</dbReference>
<evidence type="ECO:0000256" key="1">
    <source>
        <dbReference type="ARBA" id="ARBA00023015"/>
    </source>
</evidence>
<keyword evidence="3" id="KW-0324">Glycolysis</keyword>
<dbReference type="InterPro" id="IPR047640">
    <property type="entry name" value="RpiR-like"/>
</dbReference>
<protein>
    <submittedName>
        <fullName evidence="7">RpiR family transcriptional regulator</fullName>
    </submittedName>
</protein>
<name>A0A9X4S9W9_9BURK</name>
<feature type="domain" description="HTH rpiR-type" evidence="5">
    <location>
        <begin position="4"/>
        <end position="80"/>
    </location>
</feature>
<dbReference type="InterPro" id="IPR036388">
    <property type="entry name" value="WH-like_DNA-bd_sf"/>
</dbReference>
<gene>
    <name evidence="7" type="ORF">H010_18405</name>
</gene>
<proteinExistence type="predicted"/>
<dbReference type="InterPro" id="IPR009057">
    <property type="entry name" value="Homeodomain-like_sf"/>
</dbReference>
<accession>A0A9X4S9W9</accession>
<evidence type="ECO:0000313" key="7">
    <source>
        <dbReference type="EMBL" id="MDG5977240.1"/>
    </source>
</evidence>
<organism evidence="7 8">
    <name type="scientific">Hydrogenophaga taeniospiralis CCUG 15921</name>
    <dbReference type="NCBI Taxonomy" id="1281780"/>
    <lineage>
        <taxon>Bacteria</taxon>
        <taxon>Pseudomonadati</taxon>
        <taxon>Pseudomonadota</taxon>
        <taxon>Betaproteobacteria</taxon>
        <taxon>Burkholderiales</taxon>
        <taxon>Comamonadaceae</taxon>
        <taxon>Hydrogenophaga</taxon>
    </lineage>
</organism>